<feature type="compositionally biased region" description="Acidic residues" evidence="1">
    <location>
        <begin position="302"/>
        <end position="313"/>
    </location>
</feature>
<dbReference type="CDD" id="cd02948">
    <property type="entry name" value="TRX_NDPK"/>
    <property type="match status" value="1"/>
</dbReference>
<dbReference type="Pfam" id="PF15928">
    <property type="entry name" value="DUF4746"/>
    <property type="match status" value="1"/>
</dbReference>
<dbReference type="InterPro" id="IPR017937">
    <property type="entry name" value="Thioredoxin_CS"/>
</dbReference>
<sequence length="705" mass="78033">MAKKGGVQQLQADLQNDEDFEKFLERPGLLVLDIYSEWCGPCLGMVGSLRKIKLEIGGDNLHLAICKSDTISYLKRFCKKSEPTWMFVTKGKATNLLFGSNTPKLMKLIAQELELLNKPRTFYDITELQPEEERRRKVKLDTQTEAINKEKAAKKKKRHDYLNMMTDTIIENIPDMGVTVFGPQVNRDMYKKLLEPAENMKLQCKDRRVINVSRADFDVVNYACPNPLSEDVLEQLDQKDLMMCFWKMPEDDRRPIPEVLNKYAHELTKERHEVDDLTEEEIVHPPIIVPMDLTIEIELQEGEEWEDEPEPEPEPPPAPKKAHLKKEEAPAPAAAAEPVEGEEDEGEEGSEGDEGGEGGEAGEGPEMPDLQMEPFDLDFDLDDGEEAEDEAEPEPEVEIVVKKRYRKKIIRIPPIWVAGNARTHAALIYVFFRQQTSGFLPPDPAPEPPHIIMAFDAYKKRDLISVMERLKDDVPRYGFFTSDEAEDAKLIANSATKYAGLPQNPTDKIVFKVNKQTSHTMLSLATYGPSYVSPDAVIGHEEALKFFPESYKTAEQEAVEMAERESVKPKKKKKRSSLHNIKSENAEQAPATSTEESGESRPATAPEGEETVVAETQLGEAPPTEGEQPPAAGEGAEAPREGSISAPADAEAAPAPTGEEAAAAAENPDTGGGGGEVAPSEAPPEAEGHTEAPAEAPPEEAPPAE</sequence>
<evidence type="ECO:0000313" key="4">
    <source>
        <dbReference type="Proteomes" id="UP001652620"/>
    </source>
</evidence>
<feature type="domain" description="Thioredoxin" evidence="2">
    <location>
        <begin position="16"/>
        <end position="109"/>
    </location>
</feature>
<dbReference type="InterPro" id="IPR013766">
    <property type="entry name" value="Thioredoxin_domain"/>
</dbReference>
<evidence type="ECO:0000313" key="5">
    <source>
        <dbReference type="RefSeq" id="XP_049313190.1"/>
    </source>
</evidence>
<keyword evidence="4" id="KW-1185">Reference proteome</keyword>
<dbReference type="SUPFAM" id="SSF52833">
    <property type="entry name" value="Thioredoxin-like"/>
    <property type="match status" value="1"/>
</dbReference>
<accession>A0ABM3JVB5</accession>
<feature type="region of interest" description="Disordered" evidence="1">
    <location>
        <begin position="302"/>
        <end position="377"/>
    </location>
</feature>
<evidence type="ECO:0000256" key="1">
    <source>
        <dbReference type="SAM" id="MobiDB-lite"/>
    </source>
</evidence>
<feature type="compositionally biased region" description="Low complexity" evidence="1">
    <location>
        <begin position="646"/>
        <end position="669"/>
    </location>
</feature>
<gene>
    <name evidence="5" type="primary">LOC109579177</name>
</gene>
<proteinExistence type="predicted"/>
<name>A0ABM3JVB5_BACDO</name>
<organism evidence="4 5">
    <name type="scientific">Bactrocera dorsalis</name>
    <name type="common">Oriental fruit fly</name>
    <name type="synonym">Dacus dorsalis</name>
    <dbReference type="NCBI Taxonomy" id="27457"/>
    <lineage>
        <taxon>Eukaryota</taxon>
        <taxon>Metazoa</taxon>
        <taxon>Ecdysozoa</taxon>
        <taxon>Arthropoda</taxon>
        <taxon>Hexapoda</taxon>
        <taxon>Insecta</taxon>
        <taxon>Pterygota</taxon>
        <taxon>Neoptera</taxon>
        <taxon>Endopterygota</taxon>
        <taxon>Diptera</taxon>
        <taxon>Brachycera</taxon>
        <taxon>Muscomorpha</taxon>
        <taxon>Tephritoidea</taxon>
        <taxon>Tephritidae</taxon>
        <taxon>Bactrocera</taxon>
        <taxon>Bactrocera</taxon>
    </lineage>
</organism>
<dbReference type="InterPro" id="IPR051766">
    <property type="entry name" value="TXND_domain-containing"/>
</dbReference>
<protein>
    <submittedName>
        <fullName evidence="5">Fibrous sheath CABYR-binding protein-like</fullName>
    </submittedName>
</protein>
<dbReference type="InterPro" id="IPR036249">
    <property type="entry name" value="Thioredoxin-like_sf"/>
</dbReference>
<feature type="region of interest" description="Disordered" evidence="1">
    <location>
        <begin position="558"/>
        <end position="705"/>
    </location>
</feature>
<dbReference type="PANTHER" id="PTHR46135">
    <property type="entry name" value="NME/NM23 FAMILY MEMBER 8"/>
    <property type="match status" value="1"/>
</dbReference>
<feature type="compositionally biased region" description="Low complexity" evidence="1">
    <location>
        <begin position="619"/>
        <end position="636"/>
    </location>
</feature>
<evidence type="ECO:0000259" key="3">
    <source>
        <dbReference type="Pfam" id="PF15928"/>
    </source>
</evidence>
<dbReference type="GeneID" id="109579177"/>
<feature type="domain" description="DUF4746" evidence="3">
    <location>
        <begin position="231"/>
        <end position="560"/>
    </location>
</feature>
<dbReference type="PANTHER" id="PTHR46135:SF3">
    <property type="entry name" value="NME_NM23 FAMILY MEMBER 8"/>
    <property type="match status" value="1"/>
</dbReference>
<dbReference type="InterPro" id="IPR031827">
    <property type="entry name" value="DUF4746"/>
</dbReference>
<dbReference type="PROSITE" id="PS00194">
    <property type="entry name" value="THIOREDOXIN_1"/>
    <property type="match status" value="1"/>
</dbReference>
<evidence type="ECO:0000259" key="2">
    <source>
        <dbReference type="Pfam" id="PF00085"/>
    </source>
</evidence>
<dbReference type="Pfam" id="PF00085">
    <property type="entry name" value="Thioredoxin"/>
    <property type="match status" value="1"/>
</dbReference>
<reference evidence="5" key="1">
    <citation type="submission" date="2025-08" db="UniProtKB">
        <authorList>
            <consortium name="RefSeq"/>
        </authorList>
    </citation>
    <scope>IDENTIFICATION</scope>
    <source>
        <tissue evidence="5">Adult</tissue>
    </source>
</reference>
<dbReference type="Gene3D" id="3.40.30.10">
    <property type="entry name" value="Glutaredoxin"/>
    <property type="match status" value="1"/>
</dbReference>
<feature type="compositionally biased region" description="Acidic residues" evidence="1">
    <location>
        <begin position="339"/>
        <end position="357"/>
    </location>
</feature>
<dbReference type="RefSeq" id="XP_049313190.1">
    <property type="nucleotide sequence ID" value="XM_049457233.1"/>
</dbReference>
<dbReference type="Proteomes" id="UP001652620">
    <property type="component" value="Chromosome 5"/>
</dbReference>
<feature type="compositionally biased region" description="Pro residues" evidence="1">
    <location>
        <begin position="695"/>
        <end position="705"/>
    </location>
</feature>